<feature type="compositionally biased region" description="Polar residues" evidence="1">
    <location>
        <begin position="52"/>
        <end position="62"/>
    </location>
</feature>
<name>A0A0F9HAK1_9ZZZZ</name>
<dbReference type="AlphaFoldDB" id="A0A0F9HAK1"/>
<gene>
    <name evidence="3" type="ORF">LCGC14_2088070</name>
</gene>
<dbReference type="InterPro" id="IPR006626">
    <property type="entry name" value="PbH1"/>
</dbReference>
<dbReference type="Pfam" id="PF13229">
    <property type="entry name" value="Beta_helix"/>
    <property type="match status" value="1"/>
</dbReference>
<organism evidence="3">
    <name type="scientific">marine sediment metagenome</name>
    <dbReference type="NCBI Taxonomy" id="412755"/>
    <lineage>
        <taxon>unclassified sequences</taxon>
        <taxon>metagenomes</taxon>
        <taxon>ecological metagenomes</taxon>
    </lineage>
</organism>
<dbReference type="InterPro" id="IPR012334">
    <property type="entry name" value="Pectin_lyas_fold"/>
</dbReference>
<feature type="region of interest" description="Disordered" evidence="1">
    <location>
        <begin position="50"/>
        <end position="69"/>
    </location>
</feature>
<dbReference type="InterPro" id="IPR011050">
    <property type="entry name" value="Pectin_lyase_fold/virulence"/>
</dbReference>
<sequence>DYFVDATSGDDAKDGLSEANAWKTISKVDAASFSAGDTISFNRGDIWRESLTPPSAGSSGSPITFGAYGTGDKPQINGANLVTTWTPEGGIEDFTTFTEVDPGSDIVVTAAKIAATTLTDSQDAHVYDDKGADHFTTGWSHDFEITISGPDFATAGGWAISNVIDDVEFWRANSSQAVFVAFEITATNAVRVYFSSPEDSSEVTFNSIDESTKYFFTVDITTATNVRCRIWSDSDRASLVTTLNVTVTSGRKWRYLFGINSWPISGGQLNIDVENMDIGEETANVWQAALTTDPGSVVVLDGTFGTKETAIANLNTANEWFWAANILYVFSTSDPDTAFTSPGIETPIRGNLIAVASKDFITLLNLDVRVGDIGVNSSGTSTQTIIDNLTIQFTNAGGIQWTSSGISTIQNCTVLRTNKDTTSNGGVNFGGNDDSTVTDTEIAFSGGRGLHYSGSGSSGFVHVTGGSFHDHATGEADGIGVSGGTLDDGGVIIDGCALYTNIGPGQGEGIQMTGATNFIIRNCTIYGNLQGIQLDGPVLGGEISYNIIRDNDLHGMTPALNNTNKLKVYNNTFWSNGGSSGGGHVNFTSAPSFEVEFRNNIFAGPTEPVAAPTLKSTFCQSVRIAQGILETMPAIIIKLIPLPMPYSSICSPSHIKKMVPAVMVMTPIIIASPPMPG</sequence>
<dbReference type="EMBL" id="LAZR01025369">
    <property type="protein sequence ID" value="KKL72122.1"/>
    <property type="molecule type" value="Genomic_DNA"/>
</dbReference>
<evidence type="ECO:0000259" key="2">
    <source>
        <dbReference type="Pfam" id="PF13229"/>
    </source>
</evidence>
<protein>
    <recommendedName>
        <fullName evidence="2">Right handed beta helix domain-containing protein</fullName>
    </recommendedName>
</protein>
<dbReference type="InterPro" id="IPR039448">
    <property type="entry name" value="Beta_helix"/>
</dbReference>
<evidence type="ECO:0000256" key="1">
    <source>
        <dbReference type="SAM" id="MobiDB-lite"/>
    </source>
</evidence>
<feature type="non-terminal residue" evidence="3">
    <location>
        <position position="1"/>
    </location>
</feature>
<comment type="caution">
    <text evidence="3">The sequence shown here is derived from an EMBL/GenBank/DDBJ whole genome shotgun (WGS) entry which is preliminary data.</text>
</comment>
<evidence type="ECO:0000313" key="3">
    <source>
        <dbReference type="EMBL" id="KKL72122.1"/>
    </source>
</evidence>
<dbReference type="SUPFAM" id="SSF51126">
    <property type="entry name" value="Pectin lyase-like"/>
    <property type="match status" value="1"/>
</dbReference>
<accession>A0A0F9HAK1</accession>
<feature type="domain" description="Right handed beta helix" evidence="2">
    <location>
        <begin position="426"/>
        <end position="602"/>
    </location>
</feature>
<dbReference type="Gene3D" id="2.160.20.10">
    <property type="entry name" value="Single-stranded right-handed beta-helix, Pectin lyase-like"/>
    <property type="match status" value="2"/>
</dbReference>
<dbReference type="SMART" id="SM00710">
    <property type="entry name" value="PbH1"/>
    <property type="match status" value="8"/>
</dbReference>
<proteinExistence type="predicted"/>
<reference evidence="3" key="1">
    <citation type="journal article" date="2015" name="Nature">
        <title>Complex archaea that bridge the gap between prokaryotes and eukaryotes.</title>
        <authorList>
            <person name="Spang A."/>
            <person name="Saw J.H."/>
            <person name="Jorgensen S.L."/>
            <person name="Zaremba-Niedzwiedzka K."/>
            <person name="Martijn J."/>
            <person name="Lind A.E."/>
            <person name="van Eijk R."/>
            <person name="Schleper C."/>
            <person name="Guy L."/>
            <person name="Ettema T.J."/>
        </authorList>
    </citation>
    <scope>NUCLEOTIDE SEQUENCE</scope>
</reference>